<evidence type="ECO:0000313" key="3">
    <source>
        <dbReference type="Proteomes" id="UP000313231"/>
    </source>
</evidence>
<reference evidence="2 3" key="1">
    <citation type="journal article" date="2016" name="Int. J. Syst. Evol. Microbiol.">
        <title>Nocardioides albidus sp. nov., an actinobacterium isolated from garden soil.</title>
        <authorList>
            <person name="Singh H."/>
            <person name="Du J."/>
            <person name="Trinh H."/>
            <person name="Won K."/>
            <person name="Yang J.E."/>
            <person name="Yin C."/>
            <person name="Kook M."/>
            <person name="Yi T.H."/>
        </authorList>
    </citation>
    <scope>NUCLEOTIDE SEQUENCE [LARGE SCALE GENOMIC DNA]</scope>
    <source>
        <strain evidence="2 3">CCTCC AB 2015297</strain>
    </source>
</reference>
<dbReference type="OrthoDB" id="9776116at2"/>
<dbReference type="RefSeq" id="WP_139622782.1">
    <property type="nucleotide sequence ID" value="NZ_VDMP01000023.1"/>
</dbReference>
<gene>
    <name evidence="2" type="ORF">FHP29_10300</name>
</gene>
<evidence type="ECO:0000313" key="2">
    <source>
        <dbReference type="EMBL" id="TNM40436.1"/>
    </source>
</evidence>
<name>A0A5C4VYQ5_9ACTN</name>
<dbReference type="AlphaFoldDB" id="A0A5C4VYQ5"/>
<feature type="domain" description="DUF58" evidence="1">
    <location>
        <begin position="41"/>
        <end position="228"/>
    </location>
</feature>
<keyword evidence="3" id="KW-1185">Reference proteome</keyword>
<organism evidence="2 3">
    <name type="scientific">Nocardioides albidus</name>
    <dbReference type="NCBI Taxonomy" id="1517589"/>
    <lineage>
        <taxon>Bacteria</taxon>
        <taxon>Bacillati</taxon>
        <taxon>Actinomycetota</taxon>
        <taxon>Actinomycetes</taxon>
        <taxon>Propionibacteriales</taxon>
        <taxon>Nocardioidaceae</taxon>
        <taxon>Nocardioides</taxon>
    </lineage>
</organism>
<dbReference type="Pfam" id="PF01882">
    <property type="entry name" value="DUF58"/>
    <property type="match status" value="1"/>
</dbReference>
<dbReference type="InterPro" id="IPR002881">
    <property type="entry name" value="DUF58"/>
</dbReference>
<evidence type="ECO:0000259" key="1">
    <source>
        <dbReference type="Pfam" id="PF01882"/>
    </source>
</evidence>
<comment type="caution">
    <text evidence="2">The sequence shown here is derived from an EMBL/GenBank/DDBJ whole genome shotgun (WGS) entry which is preliminary data.</text>
</comment>
<accession>A0A5C4VYQ5</accession>
<dbReference type="Proteomes" id="UP000313231">
    <property type="component" value="Unassembled WGS sequence"/>
</dbReference>
<protein>
    <submittedName>
        <fullName evidence="2">DUF58 domain-containing protein</fullName>
    </submittedName>
</protein>
<dbReference type="EMBL" id="VDMP01000023">
    <property type="protein sequence ID" value="TNM40436.1"/>
    <property type="molecule type" value="Genomic_DNA"/>
</dbReference>
<dbReference type="PANTHER" id="PTHR33608">
    <property type="entry name" value="BLL2464 PROTEIN"/>
    <property type="match status" value="1"/>
</dbReference>
<sequence length="304" mass="33862">MTAHLTRIKSRLSIHAHRKVRGMLEGEYAAIHAGRGIDFNDLREYVRGDDVKDIDWKASARSRQLLVKRYVAERKHTVQLCVSTGRSMAALAALPEGGAARTPVSKRELAVFVAGVTGFLAVQHGDVVGLVHGNAERQHVARPGSGELHLERLLATVHDAIRPDGPPGDLTALLRHVVRTIRRRTILVVITDEPAVTEEQAMLLRRLTAQHEVLLLSIGDLDPTTPALAGRRLLDVDAGAEVPAWLRRDAELHRQLGSLVADQALEMRRRLEQLGIVEEQVRDLDGAVTTIYRMLERHRHARRR</sequence>
<dbReference type="PANTHER" id="PTHR33608:SF6">
    <property type="entry name" value="BLL2464 PROTEIN"/>
    <property type="match status" value="1"/>
</dbReference>
<proteinExistence type="predicted"/>